<dbReference type="SUPFAM" id="SSF51735">
    <property type="entry name" value="NAD(P)-binding Rossmann-fold domains"/>
    <property type="match status" value="1"/>
</dbReference>
<dbReference type="InterPro" id="IPR036291">
    <property type="entry name" value="NAD(P)-bd_dom_sf"/>
</dbReference>
<comment type="caution">
    <text evidence="2">The sequence shown here is derived from an EMBL/GenBank/DDBJ whole genome shotgun (WGS) entry which is preliminary data.</text>
</comment>
<dbReference type="AlphaFoldDB" id="A0A409YDP4"/>
<reference evidence="2 3" key="1">
    <citation type="journal article" date="2018" name="Evol. Lett.">
        <title>Horizontal gene cluster transfer increased hallucinogenic mushroom diversity.</title>
        <authorList>
            <person name="Reynolds H.T."/>
            <person name="Vijayakumar V."/>
            <person name="Gluck-Thaler E."/>
            <person name="Korotkin H.B."/>
            <person name="Matheny P.B."/>
            <person name="Slot J.C."/>
        </authorList>
    </citation>
    <scope>NUCLEOTIDE SEQUENCE [LARGE SCALE GENOMIC DNA]</scope>
    <source>
        <strain evidence="2 3">SRW20</strain>
    </source>
</reference>
<dbReference type="Pfam" id="PF00106">
    <property type="entry name" value="adh_short"/>
    <property type="match status" value="1"/>
</dbReference>
<evidence type="ECO:0000313" key="3">
    <source>
        <dbReference type="Proteomes" id="UP000284706"/>
    </source>
</evidence>
<name>A0A409YDP4_9AGAR</name>
<dbReference type="GO" id="GO:0016491">
    <property type="term" value="F:oxidoreductase activity"/>
    <property type="evidence" value="ECO:0007669"/>
    <property type="project" value="UniProtKB-KW"/>
</dbReference>
<dbReference type="EMBL" id="NHYE01000964">
    <property type="protein sequence ID" value="PPR01121.1"/>
    <property type="molecule type" value="Genomic_DNA"/>
</dbReference>
<dbReference type="Gene3D" id="3.80.10.10">
    <property type="entry name" value="Ribonuclease Inhibitor"/>
    <property type="match status" value="1"/>
</dbReference>
<keyword evidence="3" id="KW-1185">Reference proteome</keyword>
<dbReference type="PANTHER" id="PTHR47534">
    <property type="entry name" value="YALI0E05731P"/>
    <property type="match status" value="1"/>
</dbReference>
<dbReference type="InterPro" id="IPR002347">
    <property type="entry name" value="SDR_fam"/>
</dbReference>
<protein>
    <submittedName>
        <fullName evidence="2">Uncharacterized protein</fullName>
    </submittedName>
</protein>
<accession>A0A409YDP4</accession>
<dbReference type="OrthoDB" id="2898509at2759"/>
<dbReference type="InParanoid" id="A0A409YDP4"/>
<dbReference type="InterPro" id="IPR052228">
    <property type="entry name" value="Sec_Metab_Biosynth_Oxidored"/>
</dbReference>
<dbReference type="STRING" id="231916.A0A409YDP4"/>
<sequence>MPSLSDARAANAAFNPTYVPTAIITGATAGVGQYTAEALARHLKGRVHLIIIGRNRTAAEAIIASLPKPAADSEGESTYEFVQCDMSIIKNVKNMAKNFNERLSKVNFLVQCAAVVGFGGGKEADPEEGLDEKMATLYYSRWVLINELLPLLRKAKDAGEEASVMSVYGAGFALRPVDIDDLGCKKTYSGFKAMGQSNAYNDLMVSEFASREPDIAFTHIHPGNVYTGTMVKNSIIMKILIVPLYPLVWLLTTPREDCAEYMLYALLSAKKGMNRRNSKGDDIGLRNFPVTEGAQKALWDHTVSVTPAILNVEEYTSKERGTSPKTSAHQMHPPILRLPTELSLLIFALHVESEHDSYVKEQYDFYEGNIGRLLQSRKMPDCAPSLTIAAVCQRWRAIALAAPTLWTSPVVHIHSKDNLRLHEQLLGEWLARAADFPLNMSIFRSFDPYLWDVHAFTETVFRVAPPKLELNLPAPLCRKFLALEGAFKLEELRLHPATRAEESESTSRFHLPHLPALKKLWINSSMHLKITDELPVLVVCRLKCLQVQDIVNVLQRAPHLEQGKFEGVYGRRGPRPLIPFLHRHLKKLDITSRTYDTLRLLFQSTSLPALEALVSNSSGCLSPGPGLTFEEAFRAFLERSQCRLVHLDLSDSYSERMLPATLLSMLESTPSLTTVTLSLRSRDPALSLRAFFQRFIQGRHHDVVGSRQHGFLPYLERLEIQTNFWRLPFSWETFLTFIDALDSRRVLDLTNHSKHHRLGVSLILSGTPADAERAETAIAPEIAARPAAYQSSTFMSLEVLLIFTGPSRILTESAQLAGGLDLIEASLSHAGLDGSETVA</sequence>
<dbReference type="PANTHER" id="PTHR47534:SF3">
    <property type="entry name" value="ALCOHOL DEHYDROGENASE-LIKE C-TERMINAL DOMAIN-CONTAINING PROTEIN"/>
    <property type="match status" value="1"/>
</dbReference>
<dbReference type="InterPro" id="IPR032675">
    <property type="entry name" value="LRR_dom_sf"/>
</dbReference>
<proteinExistence type="predicted"/>
<keyword evidence="1" id="KW-0560">Oxidoreductase</keyword>
<dbReference type="Gene3D" id="3.40.50.720">
    <property type="entry name" value="NAD(P)-binding Rossmann-like Domain"/>
    <property type="match status" value="1"/>
</dbReference>
<evidence type="ECO:0000313" key="2">
    <source>
        <dbReference type="EMBL" id="PPR01121.1"/>
    </source>
</evidence>
<evidence type="ECO:0000256" key="1">
    <source>
        <dbReference type="ARBA" id="ARBA00023002"/>
    </source>
</evidence>
<organism evidence="2 3">
    <name type="scientific">Gymnopilus dilepis</name>
    <dbReference type="NCBI Taxonomy" id="231916"/>
    <lineage>
        <taxon>Eukaryota</taxon>
        <taxon>Fungi</taxon>
        <taxon>Dikarya</taxon>
        <taxon>Basidiomycota</taxon>
        <taxon>Agaricomycotina</taxon>
        <taxon>Agaricomycetes</taxon>
        <taxon>Agaricomycetidae</taxon>
        <taxon>Agaricales</taxon>
        <taxon>Agaricineae</taxon>
        <taxon>Hymenogastraceae</taxon>
        <taxon>Gymnopilus</taxon>
    </lineage>
</organism>
<gene>
    <name evidence="2" type="ORF">CVT26_016063</name>
</gene>
<dbReference type="Proteomes" id="UP000284706">
    <property type="component" value="Unassembled WGS sequence"/>
</dbReference>